<dbReference type="EMBL" id="CAJJDN010000027">
    <property type="protein sequence ID" value="CAD8070830.1"/>
    <property type="molecule type" value="Genomic_DNA"/>
</dbReference>
<dbReference type="CDD" id="cd00060">
    <property type="entry name" value="FHA"/>
    <property type="match status" value="1"/>
</dbReference>
<name>A0A8S1LRQ5_9CILI</name>
<sequence>MGNCHNCLNHQAEQIQIVVNNPTIEDMPLIQEQSPLLVLDVRTWQKETYSLYDYENNTYIHCQQIQVNGNSYLTCKANKVLFNEGSYTTNSENNDAALLLNLEFDNDRIQLLNLRFNRRMQTKEFGDEYLKDDGDNKLLSENQTLHGDNQMSFNFQKLRTNTNRQLICEMSKPSKIWLVTRSIQNYSHNEGIILRVGDVIKLGRVKLIVKAIQLNNQINKDDSDDYSMCSIVDKNEDTKQCRVCLSTGETLINPLIDPCKCCGSTKYIHIKCLLKWIQSSSHFNCNLYCTRFIWKSLECEICKYQFQPIFERNNRTYNLIELSIPKEPYIMMEFQQKKSDNPSHNNDKNGVYIINFGIKKELRIGRNHEVEISIADISVSREHAQLKLIGDKIVLSDKKSKFGTLVLLKNNITLLPLLSGLEIQIKRTLIKINNNQNTQLIQKSTDFEQLLGRID</sequence>
<evidence type="ECO:0000256" key="3">
    <source>
        <dbReference type="ARBA" id="ARBA00022833"/>
    </source>
</evidence>
<evidence type="ECO:0000313" key="7">
    <source>
        <dbReference type="Proteomes" id="UP000692954"/>
    </source>
</evidence>
<dbReference type="SMART" id="SM00744">
    <property type="entry name" value="RINGv"/>
    <property type="match status" value="1"/>
</dbReference>
<dbReference type="AlphaFoldDB" id="A0A8S1LRQ5"/>
<gene>
    <name evidence="6" type="ORF">PSON_ATCC_30995.1.T0270193</name>
</gene>
<dbReference type="Pfam" id="PF00498">
    <property type="entry name" value="FHA"/>
    <property type="match status" value="1"/>
</dbReference>
<keyword evidence="7" id="KW-1185">Reference proteome</keyword>
<feature type="domain" description="RING-CH-type" evidence="5">
    <location>
        <begin position="233"/>
        <end position="309"/>
    </location>
</feature>
<evidence type="ECO:0000259" key="5">
    <source>
        <dbReference type="PROSITE" id="PS51292"/>
    </source>
</evidence>
<dbReference type="PANTHER" id="PTHR46210">
    <property type="entry name" value="FHA DOMAIN-CONTAINING PROTEIN"/>
    <property type="match status" value="1"/>
</dbReference>
<evidence type="ECO:0000256" key="1">
    <source>
        <dbReference type="ARBA" id="ARBA00022723"/>
    </source>
</evidence>
<evidence type="ECO:0000256" key="2">
    <source>
        <dbReference type="ARBA" id="ARBA00022771"/>
    </source>
</evidence>
<dbReference type="Proteomes" id="UP000692954">
    <property type="component" value="Unassembled WGS sequence"/>
</dbReference>
<feature type="domain" description="FHA" evidence="4">
    <location>
        <begin position="362"/>
        <end position="406"/>
    </location>
</feature>
<dbReference type="PROSITE" id="PS51292">
    <property type="entry name" value="ZF_RING_CH"/>
    <property type="match status" value="1"/>
</dbReference>
<dbReference type="PROSITE" id="PS50006">
    <property type="entry name" value="FHA_DOMAIN"/>
    <property type="match status" value="1"/>
</dbReference>
<keyword evidence="3" id="KW-0862">Zinc</keyword>
<organism evidence="6 7">
    <name type="scientific">Paramecium sonneborni</name>
    <dbReference type="NCBI Taxonomy" id="65129"/>
    <lineage>
        <taxon>Eukaryota</taxon>
        <taxon>Sar</taxon>
        <taxon>Alveolata</taxon>
        <taxon>Ciliophora</taxon>
        <taxon>Intramacronucleata</taxon>
        <taxon>Oligohymenophorea</taxon>
        <taxon>Peniculida</taxon>
        <taxon>Parameciidae</taxon>
        <taxon>Paramecium</taxon>
    </lineage>
</organism>
<dbReference type="PANTHER" id="PTHR46210:SF1">
    <property type="entry name" value="FHA DOMAIN-CONTAINING PROTEIN"/>
    <property type="match status" value="1"/>
</dbReference>
<protein>
    <submittedName>
        <fullName evidence="6">Uncharacterized protein</fullName>
    </submittedName>
</protein>
<comment type="caution">
    <text evidence="6">The sequence shown here is derived from an EMBL/GenBank/DDBJ whole genome shotgun (WGS) entry which is preliminary data.</text>
</comment>
<proteinExistence type="predicted"/>
<dbReference type="InterPro" id="IPR000253">
    <property type="entry name" value="FHA_dom"/>
</dbReference>
<keyword evidence="1" id="KW-0479">Metal-binding</keyword>
<accession>A0A8S1LRQ5</accession>
<dbReference type="CDD" id="cd16495">
    <property type="entry name" value="RING_CH-C4HC3_MARCH"/>
    <property type="match status" value="1"/>
</dbReference>
<evidence type="ECO:0000313" key="6">
    <source>
        <dbReference type="EMBL" id="CAD8070830.1"/>
    </source>
</evidence>
<dbReference type="GO" id="GO:0008270">
    <property type="term" value="F:zinc ion binding"/>
    <property type="evidence" value="ECO:0007669"/>
    <property type="project" value="UniProtKB-KW"/>
</dbReference>
<dbReference type="InterPro" id="IPR011016">
    <property type="entry name" value="Znf_RING-CH"/>
</dbReference>
<dbReference type="OrthoDB" id="264354at2759"/>
<keyword evidence="2" id="KW-0863">Zinc-finger</keyword>
<evidence type="ECO:0000259" key="4">
    <source>
        <dbReference type="PROSITE" id="PS50006"/>
    </source>
</evidence>
<reference evidence="6" key="1">
    <citation type="submission" date="2021-01" db="EMBL/GenBank/DDBJ databases">
        <authorList>
            <consortium name="Genoscope - CEA"/>
            <person name="William W."/>
        </authorList>
    </citation>
    <scope>NUCLEOTIDE SEQUENCE</scope>
</reference>
<dbReference type="Pfam" id="PF12906">
    <property type="entry name" value="RINGv"/>
    <property type="match status" value="1"/>
</dbReference>